<dbReference type="PROSITE" id="PS50943">
    <property type="entry name" value="HTH_CROC1"/>
    <property type="match status" value="1"/>
</dbReference>
<organism evidence="3 4">
    <name type="scientific">Candidatus Allocopromorpha excrementipullorum</name>
    <dbReference type="NCBI Taxonomy" id="2840743"/>
    <lineage>
        <taxon>Bacteria</taxon>
        <taxon>Bacillati</taxon>
        <taxon>Bacillota</taxon>
        <taxon>Clostridia</taxon>
        <taxon>Eubacteriales</taxon>
        <taxon>Eubacteriaceae</taxon>
        <taxon>Eubacteriaceae incertae sedis</taxon>
        <taxon>Candidatus Allocopromorpha</taxon>
    </lineage>
</organism>
<proteinExistence type="predicted"/>
<dbReference type="InterPro" id="IPR010982">
    <property type="entry name" value="Lambda_DNA-bd_dom_sf"/>
</dbReference>
<dbReference type="PANTHER" id="PTHR46558">
    <property type="entry name" value="TRACRIPTIONAL REGULATORY PROTEIN-RELATED-RELATED"/>
    <property type="match status" value="1"/>
</dbReference>
<dbReference type="Pfam" id="PF01381">
    <property type="entry name" value="HTH_3"/>
    <property type="match status" value="1"/>
</dbReference>
<reference evidence="3" key="1">
    <citation type="submission" date="2020-10" db="EMBL/GenBank/DDBJ databases">
        <authorList>
            <person name="Gilroy R."/>
        </authorList>
    </citation>
    <scope>NUCLEOTIDE SEQUENCE</scope>
    <source>
        <strain evidence="3">ChiSjej4B22-8349</strain>
    </source>
</reference>
<dbReference type="InterPro" id="IPR001387">
    <property type="entry name" value="Cro/C1-type_HTH"/>
</dbReference>
<keyword evidence="1" id="KW-0238">DNA-binding</keyword>
<protein>
    <submittedName>
        <fullName evidence="3">Helix-turn-helix transcriptional regulator</fullName>
    </submittedName>
</protein>
<dbReference type="EMBL" id="DVOB01000069">
    <property type="protein sequence ID" value="HIU95696.1"/>
    <property type="molecule type" value="Genomic_DNA"/>
</dbReference>
<dbReference type="Proteomes" id="UP000824130">
    <property type="component" value="Unassembled WGS sequence"/>
</dbReference>
<gene>
    <name evidence="3" type="ORF">IAD25_03175</name>
</gene>
<feature type="domain" description="HTH cro/C1-type" evidence="2">
    <location>
        <begin position="1"/>
        <end position="46"/>
    </location>
</feature>
<dbReference type="Gene3D" id="1.10.260.40">
    <property type="entry name" value="lambda repressor-like DNA-binding domains"/>
    <property type="match status" value="1"/>
</dbReference>
<evidence type="ECO:0000313" key="3">
    <source>
        <dbReference type="EMBL" id="HIU95696.1"/>
    </source>
</evidence>
<evidence type="ECO:0000259" key="2">
    <source>
        <dbReference type="PROSITE" id="PS50943"/>
    </source>
</evidence>
<evidence type="ECO:0000313" key="4">
    <source>
        <dbReference type="Proteomes" id="UP000824130"/>
    </source>
</evidence>
<comment type="caution">
    <text evidence="3">The sequence shown here is derived from an EMBL/GenBank/DDBJ whole genome shotgun (WGS) entry which is preliminary data.</text>
</comment>
<dbReference type="SUPFAM" id="SSF47413">
    <property type="entry name" value="lambda repressor-like DNA-binding domains"/>
    <property type="match status" value="1"/>
</dbReference>
<name>A0A9D1SUY4_9FIRM</name>
<dbReference type="CDD" id="cd00093">
    <property type="entry name" value="HTH_XRE"/>
    <property type="match status" value="1"/>
</dbReference>
<accession>A0A9D1SUY4</accession>
<feature type="non-terminal residue" evidence="3">
    <location>
        <position position="1"/>
    </location>
</feature>
<evidence type="ECO:0000256" key="1">
    <source>
        <dbReference type="ARBA" id="ARBA00023125"/>
    </source>
</evidence>
<reference evidence="3" key="2">
    <citation type="journal article" date="2021" name="PeerJ">
        <title>Extensive microbial diversity within the chicken gut microbiome revealed by metagenomics and culture.</title>
        <authorList>
            <person name="Gilroy R."/>
            <person name="Ravi A."/>
            <person name="Getino M."/>
            <person name="Pursley I."/>
            <person name="Horton D.L."/>
            <person name="Alikhan N.F."/>
            <person name="Baker D."/>
            <person name="Gharbi K."/>
            <person name="Hall N."/>
            <person name="Watson M."/>
            <person name="Adriaenssens E.M."/>
            <person name="Foster-Nyarko E."/>
            <person name="Jarju S."/>
            <person name="Secka A."/>
            <person name="Antonio M."/>
            <person name="Oren A."/>
            <person name="Chaudhuri R.R."/>
            <person name="La Ragione R."/>
            <person name="Hildebrand F."/>
            <person name="Pallen M.J."/>
        </authorList>
    </citation>
    <scope>NUCLEOTIDE SEQUENCE</scope>
    <source>
        <strain evidence="3">ChiSjej4B22-8349</strain>
    </source>
</reference>
<sequence>MSQEELADKIYLTRSTYSTYESGAKPPDLQTLDALASLYDIGFESLINYDLSKGLIGKIYFDAESRQIAELLNNYESLSVASKNAIKERLDVILEREAIFYQEMAFPKKRSD</sequence>
<dbReference type="GO" id="GO:0003677">
    <property type="term" value="F:DNA binding"/>
    <property type="evidence" value="ECO:0007669"/>
    <property type="project" value="UniProtKB-KW"/>
</dbReference>
<dbReference type="AlphaFoldDB" id="A0A9D1SUY4"/>
<dbReference type="PANTHER" id="PTHR46558:SF11">
    <property type="entry name" value="HTH-TYPE TRANSCRIPTIONAL REGULATOR XRE"/>
    <property type="match status" value="1"/>
</dbReference>